<dbReference type="SUPFAM" id="SSF52266">
    <property type="entry name" value="SGNH hydrolase"/>
    <property type="match status" value="1"/>
</dbReference>
<dbReference type="PANTHER" id="PTHR23028:SF53">
    <property type="entry name" value="ACYL_TRANSF_3 DOMAIN-CONTAINING PROTEIN"/>
    <property type="match status" value="1"/>
</dbReference>
<evidence type="ECO:0000259" key="2">
    <source>
        <dbReference type="Pfam" id="PF01757"/>
    </source>
</evidence>
<evidence type="ECO:0000313" key="4">
    <source>
        <dbReference type="EMBL" id="MBD1429761.1"/>
    </source>
</evidence>
<evidence type="ECO:0000256" key="1">
    <source>
        <dbReference type="SAM" id="Phobius"/>
    </source>
</evidence>
<dbReference type="InterPro" id="IPR002656">
    <property type="entry name" value="Acyl_transf_3_dom"/>
</dbReference>
<gene>
    <name evidence="4" type="ORF">H8B04_09275</name>
</gene>
<dbReference type="RefSeq" id="WP_190302169.1">
    <property type="nucleotide sequence ID" value="NZ_JACOIJ010000015.1"/>
</dbReference>
<evidence type="ECO:0000259" key="3">
    <source>
        <dbReference type="Pfam" id="PF19040"/>
    </source>
</evidence>
<keyword evidence="1" id="KW-1133">Transmembrane helix</keyword>
<evidence type="ECO:0000313" key="5">
    <source>
        <dbReference type="Proteomes" id="UP000651271"/>
    </source>
</evidence>
<protein>
    <submittedName>
        <fullName evidence="4">Acyltransferase</fullName>
    </submittedName>
</protein>
<keyword evidence="4" id="KW-0012">Acyltransferase</keyword>
<keyword evidence="1" id="KW-0472">Membrane</keyword>
<feature type="transmembrane region" description="Helical" evidence="1">
    <location>
        <begin position="344"/>
        <end position="361"/>
    </location>
</feature>
<keyword evidence="4" id="KW-0808">Transferase</keyword>
<feature type="transmembrane region" description="Helical" evidence="1">
    <location>
        <begin position="130"/>
        <end position="153"/>
    </location>
</feature>
<feature type="transmembrane region" description="Helical" evidence="1">
    <location>
        <begin position="7"/>
        <end position="25"/>
    </location>
</feature>
<feature type="transmembrane region" description="Helical" evidence="1">
    <location>
        <begin position="165"/>
        <end position="183"/>
    </location>
</feature>
<comment type="caution">
    <text evidence="4">The sequence shown here is derived from an EMBL/GenBank/DDBJ whole genome shotgun (WGS) entry which is preliminary data.</text>
</comment>
<dbReference type="GO" id="GO:0016746">
    <property type="term" value="F:acyltransferase activity"/>
    <property type="evidence" value="ECO:0007669"/>
    <property type="project" value="UniProtKB-KW"/>
</dbReference>
<feature type="domain" description="SGNH" evidence="3">
    <location>
        <begin position="392"/>
        <end position="606"/>
    </location>
</feature>
<feature type="transmembrane region" description="Helical" evidence="1">
    <location>
        <begin position="227"/>
        <end position="247"/>
    </location>
</feature>
<feature type="transmembrane region" description="Helical" evidence="1">
    <location>
        <begin position="72"/>
        <end position="92"/>
    </location>
</feature>
<feature type="transmembrane region" description="Helical" evidence="1">
    <location>
        <begin position="253"/>
        <end position="272"/>
    </location>
</feature>
<organism evidence="4 5">
    <name type="scientific">Sphingobacterium litopenaei</name>
    <dbReference type="NCBI Taxonomy" id="2763500"/>
    <lineage>
        <taxon>Bacteria</taxon>
        <taxon>Pseudomonadati</taxon>
        <taxon>Bacteroidota</taxon>
        <taxon>Sphingobacteriia</taxon>
        <taxon>Sphingobacteriales</taxon>
        <taxon>Sphingobacteriaceae</taxon>
        <taxon>Sphingobacterium</taxon>
    </lineage>
</organism>
<dbReference type="InterPro" id="IPR043968">
    <property type="entry name" value="SGNH"/>
</dbReference>
<reference evidence="4 5" key="1">
    <citation type="submission" date="2020-08" db="EMBL/GenBank/DDBJ databases">
        <title>Sphingobacterium sp. DN04309 isolated from aquaculture water.</title>
        <authorList>
            <person name="Zhang M."/>
        </authorList>
    </citation>
    <scope>NUCLEOTIDE SEQUENCE [LARGE SCALE GENOMIC DNA]</scope>
    <source>
        <strain evidence="4 5">DN04309</strain>
    </source>
</reference>
<feature type="transmembrane region" description="Helical" evidence="1">
    <location>
        <begin position="311"/>
        <end position="332"/>
    </location>
</feature>
<dbReference type="InterPro" id="IPR050879">
    <property type="entry name" value="Acyltransferase_3"/>
</dbReference>
<name>A0ABR7YEP7_9SPHI</name>
<accession>A0ABR7YEP7</accession>
<dbReference type="PANTHER" id="PTHR23028">
    <property type="entry name" value="ACETYLTRANSFERASE"/>
    <property type="match status" value="1"/>
</dbReference>
<proteinExistence type="predicted"/>
<keyword evidence="5" id="KW-1185">Reference proteome</keyword>
<dbReference type="EMBL" id="JACOIJ010000015">
    <property type="protein sequence ID" value="MBD1429761.1"/>
    <property type="molecule type" value="Genomic_DNA"/>
</dbReference>
<feature type="domain" description="Acyltransferase 3" evidence="2">
    <location>
        <begin position="5"/>
        <end position="329"/>
    </location>
</feature>
<feature type="transmembrane region" description="Helical" evidence="1">
    <location>
        <begin position="31"/>
        <end position="51"/>
    </location>
</feature>
<keyword evidence="1" id="KW-0812">Transmembrane</keyword>
<sequence>MKFRYDIGALRAFAVLVVVLFHYGVSGFEGGYAGVDIFFVISGYLMTKIILTSFAKDNFTLKSFYKRRFDRIVPALIILILLIVFYCMFLYLPKDYEQVNKNGIWSSLFLSNFYYALNSSYFHPSAQSNVFLHTWSLSVEWQFYMLYPLLLLPLKKAYLNNKNKFNIIFLSILFSSFILMLYFNYLMPDKYSKYVFYGTPFRAWEMFLGGIGFLYEKNVKESISKKYREIICVVLFILLFSCIYFLSEGLLWPSIYTVFPALITLGIILLNVNSKLLEFKIVQFFGKISYSLYLWHWPLIVIYGYRGEYTLNGVFCLFLFAILISCVSYYYVENKAYEIGTRKIFFISVCSISIMLILLYFNPLEKKYSKEIINLTEFRDNYDRDSQFNIKCHSDNLETLKKNGCLIINNRKKNILLTGDSHAAQYYLSLSQLIDTSQYNIVQITTSGALPLLNTKGAKGPKSVMNFVLMDYLPNNLEKFDLVLISAHWYNYKLRGYSQKEFVAEFKNLDKYMEGLNSKYLILGQSVFYRIPYPTSVALNYYYKENVNYINTDGEKLNNILKSSVNNYFDLYPMYFPELQITESPYFFDNDHFTLRATDVVVPIILKDISKRFNLNLTRRN</sequence>
<feature type="transmembrane region" description="Helical" evidence="1">
    <location>
        <begin position="195"/>
        <end position="215"/>
    </location>
</feature>
<dbReference type="Pfam" id="PF19040">
    <property type="entry name" value="SGNH"/>
    <property type="match status" value="1"/>
</dbReference>
<dbReference type="Pfam" id="PF01757">
    <property type="entry name" value="Acyl_transf_3"/>
    <property type="match status" value="1"/>
</dbReference>
<dbReference type="Proteomes" id="UP000651271">
    <property type="component" value="Unassembled WGS sequence"/>
</dbReference>
<feature type="transmembrane region" description="Helical" evidence="1">
    <location>
        <begin position="284"/>
        <end position="305"/>
    </location>
</feature>